<evidence type="ECO:0000313" key="6">
    <source>
        <dbReference type="Proteomes" id="UP000606499"/>
    </source>
</evidence>
<dbReference type="CDD" id="cd04496">
    <property type="entry name" value="SSB_OBF"/>
    <property type="match status" value="1"/>
</dbReference>
<organism evidence="5 6">
    <name type="scientific">Agathobaculum faecis</name>
    <dbReference type="NCBI Taxonomy" id="2763013"/>
    <lineage>
        <taxon>Bacteria</taxon>
        <taxon>Bacillati</taxon>
        <taxon>Bacillota</taxon>
        <taxon>Clostridia</taxon>
        <taxon>Eubacteriales</taxon>
        <taxon>Butyricicoccaceae</taxon>
        <taxon>Agathobaculum</taxon>
    </lineage>
</organism>
<dbReference type="InterPro" id="IPR000424">
    <property type="entry name" value="Primosome_PriB/ssb"/>
</dbReference>
<comment type="subunit">
    <text evidence="2">Homotetramer.</text>
</comment>
<dbReference type="PROSITE" id="PS50935">
    <property type="entry name" value="SSB"/>
    <property type="match status" value="1"/>
</dbReference>
<keyword evidence="1 2" id="KW-0238">DNA-binding</keyword>
<dbReference type="PIRSF" id="PIRSF002070">
    <property type="entry name" value="SSB"/>
    <property type="match status" value="1"/>
</dbReference>
<dbReference type="InterPro" id="IPR011344">
    <property type="entry name" value="ssDNA-bd"/>
</dbReference>
<dbReference type="InterPro" id="IPR012340">
    <property type="entry name" value="NA-bd_OB-fold"/>
</dbReference>
<comment type="caution">
    <text evidence="2">Lacks conserved residue(s) required for the propagation of feature annotation.</text>
</comment>
<dbReference type="Gene3D" id="2.40.50.140">
    <property type="entry name" value="Nucleic acid-binding proteins"/>
    <property type="match status" value="1"/>
</dbReference>
<dbReference type="RefSeq" id="WP_054326602.1">
    <property type="nucleotide sequence ID" value="NZ_JACOPL010000002.1"/>
</dbReference>
<dbReference type="AlphaFoldDB" id="A0A923LUA5"/>
<evidence type="ECO:0000256" key="4">
    <source>
        <dbReference type="SAM" id="MobiDB-lite"/>
    </source>
</evidence>
<evidence type="ECO:0000256" key="2">
    <source>
        <dbReference type="HAMAP-Rule" id="MF_00984"/>
    </source>
</evidence>
<dbReference type="GO" id="GO:0003697">
    <property type="term" value="F:single-stranded DNA binding"/>
    <property type="evidence" value="ECO:0007669"/>
    <property type="project" value="UniProtKB-UniRule"/>
</dbReference>
<proteinExistence type="inferred from homology"/>
<feature type="region of interest" description="Disordered" evidence="4">
    <location>
        <begin position="106"/>
        <end position="162"/>
    </location>
</feature>
<dbReference type="NCBIfam" id="TIGR00621">
    <property type="entry name" value="ssb"/>
    <property type="match status" value="1"/>
</dbReference>
<dbReference type="EMBL" id="JACOPL010000002">
    <property type="protein sequence ID" value="MBC5724285.1"/>
    <property type="molecule type" value="Genomic_DNA"/>
</dbReference>
<keyword evidence="6" id="KW-1185">Reference proteome</keyword>
<dbReference type="GO" id="GO:0006260">
    <property type="term" value="P:DNA replication"/>
    <property type="evidence" value="ECO:0007669"/>
    <property type="project" value="InterPro"/>
</dbReference>
<evidence type="ECO:0000256" key="3">
    <source>
        <dbReference type="PIRNR" id="PIRNR002070"/>
    </source>
</evidence>
<evidence type="ECO:0000313" key="5">
    <source>
        <dbReference type="EMBL" id="MBC5724285.1"/>
    </source>
</evidence>
<dbReference type="Pfam" id="PF00436">
    <property type="entry name" value="SSB"/>
    <property type="match status" value="1"/>
</dbReference>
<name>A0A923LUA5_9FIRM</name>
<dbReference type="Proteomes" id="UP000606499">
    <property type="component" value="Unassembled WGS sequence"/>
</dbReference>
<accession>A0A923LUA5</accession>
<protein>
    <recommendedName>
        <fullName evidence="2 3">Single-stranded DNA-binding protein</fullName>
        <shortName evidence="2">SSB</shortName>
    </recommendedName>
</protein>
<dbReference type="HAMAP" id="MF_00984">
    <property type="entry name" value="SSB"/>
    <property type="match status" value="1"/>
</dbReference>
<sequence>MLNKAILMGRLTRDPELRHTQSNMAVCSFRLAIDRDRKGPNGERQTDFIDCVAWGRQAEFVAQWFAKGVMAIVVGRIQSRQWQDQNGNNRTAIEVNCDEVSFGETKKSREANGGYAGGGYGYDNGSQMRPEPAASQVAPAFDLPAGDSDFQELADDDGDVPF</sequence>
<dbReference type="PANTHER" id="PTHR10302:SF27">
    <property type="entry name" value="SINGLE-STRANDED DNA-BINDING PROTEIN"/>
    <property type="match status" value="1"/>
</dbReference>
<feature type="compositionally biased region" description="Acidic residues" evidence="4">
    <location>
        <begin position="149"/>
        <end position="162"/>
    </location>
</feature>
<comment type="caution">
    <text evidence="5">The sequence shown here is derived from an EMBL/GenBank/DDBJ whole genome shotgun (WGS) entry which is preliminary data.</text>
</comment>
<reference evidence="5" key="1">
    <citation type="submission" date="2020-08" db="EMBL/GenBank/DDBJ databases">
        <title>Genome public.</title>
        <authorList>
            <person name="Liu C."/>
            <person name="Sun Q."/>
        </authorList>
    </citation>
    <scope>NUCLEOTIDE SEQUENCE</scope>
    <source>
        <strain evidence="5">NSJ-28</strain>
    </source>
</reference>
<dbReference type="GO" id="GO:0009295">
    <property type="term" value="C:nucleoid"/>
    <property type="evidence" value="ECO:0007669"/>
    <property type="project" value="TreeGrafter"/>
</dbReference>
<gene>
    <name evidence="5" type="ORF">H8S45_02225</name>
</gene>
<dbReference type="PANTHER" id="PTHR10302">
    <property type="entry name" value="SINGLE-STRANDED DNA-BINDING PROTEIN"/>
    <property type="match status" value="1"/>
</dbReference>
<dbReference type="SUPFAM" id="SSF50249">
    <property type="entry name" value="Nucleic acid-binding proteins"/>
    <property type="match status" value="1"/>
</dbReference>
<evidence type="ECO:0000256" key="1">
    <source>
        <dbReference type="ARBA" id="ARBA00023125"/>
    </source>
</evidence>